<evidence type="ECO:0000256" key="2">
    <source>
        <dbReference type="ARBA" id="ARBA00023136"/>
    </source>
</evidence>
<evidence type="ECO:0000259" key="4">
    <source>
        <dbReference type="Pfam" id="PF13525"/>
    </source>
</evidence>
<evidence type="ECO:0000313" key="6">
    <source>
        <dbReference type="Proteomes" id="UP000256856"/>
    </source>
</evidence>
<dbReference type="Proteomes" id="UP000256856">
    <property type="component" value="Chromosome"/>
</dbReference>
<dbReference type="OrthoDB" id="9779191at2"/>
<evidence type="ECO:0000256" key="3">
    <source>
        <dbReference type="ARBA" id="ARBA00023237"/>
    </source>
</evidence>
<evidence type="ECO:0000313" key="5">
    <source>
        <dbReference type="EMBL" id="AXN02295.1"/>
    </source>
</evidence>
<gene>
    <name evidence="5" type="ORF">C9I82_331</name>
</gene>
<reference evidence="5 6" key="1">
    <citation type="submission" date="2018-03" db="EMBL/GenBank/DDBJ databases">
        <title>A parallel universe: an anciently diverged bacterial symbiosis in a Hawaiian planthopper (Hemiptera: Cixiidae) reveals rearranged nutritional responsibilities.</title>
        <authorList>
            <person name="Bennett G."/>
            <person name="Mao M."/>
        </authorList>
    </citation>
    <scope>NUCLEOTIDE SEQUENCE [LARGE SCALE GENOMIC DNA]</scope>
    <source>
        <strain evidence="5 6">OLIH</strain>
    </source>
</reference>
<dbReference type="InterPro" id="IPR017689">
    <property type="entry name" value="BamD"/>
</dbReference>
<keyword evidence="6" id="KW-1185">Reference proteome</keyword>
<accession>A0A346DZZ0</accession>
<organism evidence="5 6">
    <name type="scientific">Candidatus Purcelliella pentastirinorum</name>
    <dbReference type="NCBI Taxonomy" id="472834"/>
    <lineage>
        <taxon>Bacteria</taxon>
        <taxon>Pseudomonadati</taxon>
        <taxon>Pseudomonadota</taxon>
        <taxon>Gammaproteobacteria</taxon>
        <taxon>Enterobacterales</taxon>
        <taxon>Enterobacteriaceae</taxon>
        <taxon>Candidatus Purcelliella</taxon>
    </lineage>
</organism>
<dbReference type="Gene3D" id="1.25.40.10">
    <property type="entry name" value="Tetratricopeptide repeat domain"/>
    <property type="match status" value="1"/>
</dbReference>
<evidence type="ECO:0000256" key="1">
    <source>
        <dbReference type="ARBA" id="ARBA00022729"/>
    </source>
</evidence>
<name>A0A346DZZ0_9ENTR</name>
<keyword evidence="2" id="KW-0472">Membrane</keyword>
<keyword evidence="1" id="KW-0732">Signal</keyword>
<proteinExistence type="predicted"/>
<dbReference type="NCBIfam" id="TIGR03302">
    <property type="entry name" value="OM_YfiO"/>
    <property type="match status" value="1"/>
</dbReference>
<keyword evidence="3" id="KW-0998">Cell outer membrane</keyword>
<dbReference type="Pfam" id="PF13525">
    <property type="entry name" value="YfiO"/>
    <property type="match status" value="1"/>
</dbReference>
<dbReference type="RefSeq" id="WP_115956123.1">
    <property type="nucleotide sequence ID" value="NZ_CP028374.1"/>
</dbReference>
<feature type="domain" description="Outer membrane lipoprotein BamD-like" evidence="4">
    <location>
        <begin position="43"/>
        <end position="231"/>
    </location>
</feature>
<dbReference type="InterPro" id="IPR039565">
    <property type="entry name" value="BamD-like"/>
</dbReference>
<dbReference type="EMBL" id="CP028374">
    <property type="protein sequence ID" value="AXN02295.1"/>
    <property type="molecule type" value="Genomic_DNA"/>
</dbReference>
<dbReference type="AlphaFoldDB" id="A0A346DZZ0"/>
<dbReference type="KEGG" id="ppet:C9I82_331"/>
<protein>
    <submittedName>
        <fullName evidence="5">Outer membrane protein assembly factor BamD</fullName>
    </submittedName>
</protein>
<dbReference type="InterPro" id="IPR011990">
    <property type="entry name" value="TPR-like_helical_dom_sf"/>
</dbReference>
<sequence length="249" mass="30673">MKKKYIKIIFLLLINLIQNKTIAYSYITQKKEIKNNIYYYNEYIKTQKLLKQKKYENAINKLKKIDQRYYKEIYTKQIKINLIYAYYKNKKLNKAKSTIEKFLKLYPKYENKDYLIYMNGIINMEISYKKFNNFFILNTDEKDMSLMKISEKNFLNIIKKYPNSIYKKDSEKRLIYIKNQLSKNELLITKFYFKKKKWKIVINRIKHMIYNYPDTKYTKDALKLMHYALTKKKLLKETNLIKKIIDINK</sequence>